<dbReference type="FunFam" id="1.10.1650.10:FF:000001">
    <property type="entry name" value="Ribosomal protein L19"/>
    <property type="match status" value="1"/>
</dbReference>
<organism evidence="6 7">
    <name type="scientific">Macleaya cordata</name>
    <name type="common">Five-seeded plume-poppy</name>
    <name type="synonym">Bocconia cordata</name>
    <dbReference type="NCBI Taxonomy" id="56857"/>
    <lineage>
        <taxon>Eukaryota</taxon>
        <taxon>Viridiplantae</taxon>
        <taxon>Streptophyta</taxon>
        <taxon>Embryophyta</taxon>
        <taxon>Tracheophyta</taxon>
        <taxon>Spermatophyta</taxon>
        <taxon>Magnoliopsida</taxon>
        <taxon>Ranunculales</taxon>
        <taxon>Papaveraceae</taxon>
        <taxon>Papaveroideae</taxon>
        <taxon>Macleaya</taxon>
    </lineage>
</organism>
<accession>A0A200PU01</accession>
<dbReference type="GO" id="GO:0003723">
    <property type="term" value="F:RNA binding"/>
    <property type="evidence" value="ECO:0007669"/>
    <property type="project" value="InterPro"/>
</dbReference>
<dbReference type="PROSITE" id="PS00526">
    <property type="entry name" value="RIBOSOMAL_L19E"/>
    <property type="match status" value="1"/>
</dbReference>
<dbReference type="PANTHER" id="PTHR10722">
    <property type="entry name" value="60S RIBOSOMAL PROTEIN L19"/>
    <property type="match status" value="1"/>
</dbReference>
<gene>
    <name evidence="6" type="ORF">BVC80_9071g5</name>
</gene>
<dbReference type="InterPro" id="IPR039547">
    <property type="entry name" value="Ribosomal_eL19"/>
</dbReference>
<dbReference type="Gene3D" id="1.10.1200.240">
    <property type="match status" value="2"/>
</dbReference>
<dbReference type="GO" id="GO:0003735">
    <property type="term" value="F:structural constituent of ribosome"/>
    <property type="evidence" value="ECO:0007669"/>
    <property type="project" value="InterPro"/>
</dbReference>
<dbReference type="STRING" id="56857.A0A200PU01"/>
<dbReference type="Pfam" id="PF01280">
    <property type="entry name" value="Ribosomal_L19e"/>
    <property type="match status" value="1"/>
</dbReference>
<keyword evidence="3 4" id="KW-0687">Ribonucleoprotein</keyword>
<dbReference type="AlphaFoldDB" id="A0A200PU01"/>
<evidence type="ECO:0000256" key="4">
    <source>
        <dbReference type="RuleBase" id="RU000574"/>
    </source>
</evidence>
<dbReference type="InParanoid" id="A0A200PU01"/>
<dbReference type="InterPro" id="IPR023638">
    <property type="entry name" value="Ribosomal_eL19_CS"/>
</dbReference>
<dbReference type="GO" id="GO:0022625">
    <property type="term" value="C:cytosolic large ribosomal subunit"/>
    <property type="evidence" value="ECO:0007669"/>
    <property type="project" value="InterPro"/>
</dbReference>
<dbReference type="InterPro" id="IPR035970">
    <property type="entry name" value="60S_ribosomal_eL19_sf"/>
</dbReference>
<evidence type="ECO:0000256" key="1">
    <source>
        <dbReference type="ARBA" id="ARBA00011082"/>
    </source>
</evidence>
<evidence type="ECO:0000259" key="5">
    <source>
        <dbReference type="SMART" id="SM01416"/>
    </source>
</evidence>
<dbReference type="InterPro" id="IPR015972">
    <property type="entry name" value="Ribosomal_eL19_dom1"/>
</dbReference>
<comment type="caution">
    <text evidence="6">The sequence shown here is derived from an EMBL/GenBank/DDBJ whole genome shotgun (WGS) entry which is preliminary data.</text>
</comment>
<protein>
    <recommendedName>
        <fullName evidence="4">Ribosomal protein L19</fullName>
    </recommendedName>
</protein>
<sequence length="149" mass="17527">MVSLKVQKRLSASVLKCGKGKVWLNPNESLQISLANSRLNIKKLIKDGFIIKKPTTIHSRSRVRRLEESKRNRKHIGYGKRKGTREARLPTKVLWMRRLRVKGNVFKNKRVLMEGIHKSKDKRRREKNLFDQVEAKRSANKNKTLKKLF</sequence>
<keyword evidence="2 4" id="KW-0689">Ribosomal protein</keyword>
<proteinExistence type="inferred from homology"/>
<dbReference type="Proteomes" id="UP000195402">
    <property type="component" value="Unassembled WGS sequence"/>
</dbReference>
<evidence type="ECO:0000313" key="7">
    <source>
        <dbReference type="Proteomes" id="UP000195402"/>
    </source>
</evidence>
<evidence type="ECO:0000256" key="3">
    <source>
        <dbReference type="ARBA" id="ARBA00023274"/>
    </source>
</evidence>
<dbReference type="GO" id="GO:0006412">
    <property type="term" value="P:translation"/>
    <property type="evidence" value="ECO:0007669"/>
    <property type="project" value="InterPro"/>
</dbReference>
<reference evidence="6 7" key="1">
    <citation type="journal article" date="2017" name="Mol. Plant">
        <title>The Genome of Medicinal Plant Macleaya cordata Provides New Insights into Benzylisoquinoline Alkaloids Metabolism.</title>
        <authorList>
            <person name="Liu X."/>
            <person name="Liu Y."/>
            <person name="Huang P."/>
            <person name="Ma Y."/>
            <person name="Qing Z."/>
            <person name="Tang Q."/>
            <person name="Cao H."/>
            <person name="Cheng P."/>
            <person name="Zheng Y."/>
            <person name="Yuan Z."/>
            <person name="Zhou Y."/>
            <person name="Liu J."/>
            <person name="Tang Z."/>
            <person name="Zhuo Y."/>
            <person name="Zhang Y."/>
            <person name="Yu L."/>
            <person name="Huang J."/>
            <person name="Yang P."/>
            <person name="Peng Q."/>
            <person name="Zhang J."/>
            <person name="Jiang W."/>
            <person name="Zhang Z."/>
            <person name="Lin K."/>
            <person name="Ro D.K."/>
            <person name="Chen X."/>
            <person name="Xiong X."/>
            <person name="Shang Y."/>
            <person name="Huang S."/>
            <person name="Zeng J."/>
        </authorList>
    </citation>
    <scope>NUCLEOTIDE SEQUENCE [LARGE SCALE GENOMIC DNA]</scope>
    <source>
        <strain evidence="7">cv. BLH2017</strain>
        <tissue evidence="6">Root</tissue>
    </source>
</reference>
<dbReference type="Gene3D" id="1.10.1650.10">
    <property type="match status" value="1"/>
</dbReference>
<dbReference type="InterPro" id="IPR057260">
    <property type="entry name" value="Ribosomal_L19e_C"/>
</dbReference>
<dbReference type="SUPFAM" id="SSF48140">
    <property type="entry name" value="Ribosomal protein L19 (L19e)"/>
    <property type="match status" value="1"/>
</dbReference>
<evidence type="ECO:0000256" key="2">
    <source>
        <dbReference type="ARBA" id="ARBA00022980"/>
    </source>
</evidence>
<keyword evidence="7" id="KW-1185">Reference proteome</keyword>
<dbReference type="OrthoDB" id="5407653at2759"/>
<dbReference type="SMART" id="SM01416">
    <property type="entry name" value="Ribosomal_L19e"/>
    <property type="match status" value="1"/>
</dbReference>
<feature type="domain" description="Large ribosomal subunit protein eL19" evidence="5">
    <location>
        <begin position="3"/>
        <end position="120"/>
    </location>
</feature>
<evidence type="ECO:0000313" key="6">
    <source>
        <dbReference type="EMBL" id="OVA01690.1"/>
    </source>
</evidence>
<dbReference type="InterPro" id="IPR057259">
    <property type="entry name" value="Ribosomal_L19e"/>
</dbReference>
<comment type="similarity">
    <text evidence="1 4">Belongs to the eukaryotic ribosomal protein eL19 family.</text>
</comment>
<dbReference type="InterPro" id="IPR000196">
    <property type="entry name" value="Ribosomal_eL19_dom"/>
</dbReference>
<dbReference type="Pfam" id="PF25476">
    <property type="entry name" value="Ribosomal_L19e_C"/>
    <property type="match status" value="1"/>
</dbReference>
<name>A0A200PU01_MACCD</name>
<dbReference type="EMBL" id="MVGT01004039">
    <property type="protein sequence ID" value="OVA01690.1"/>
    <property type="molecule type" value="Genomic_DNA"/>
</dbReference>